<proteinExistence type="inferred from homology"/>
<dbReference type="EMBL" id="CAEZYR010000065">
    <property type="protein sequence ID" value="CAB4750970.1"/>
    <property type="molecule type" value="Genomic_DNA"/>
</dbReference>
<dbReference type="AlphaFoldDB" id="A0A6J6TTR5"/>
<keyword evidence="7" id="KW-0456">Lyase</keyword>
<dbReference type="PANTHER" id="PTHR40088:SF1">
    <property type="entry name" value="PECTATE LYASE PEL9"/>
    <property type="match status" value="1"/>
</dbReference>
<dbReference type="Pfam" id="PF07602">
    <property type="entry name" value="DUF1565"/>
    <property type="match status" value="1"/>
</dbReference>
<dbReference type="InterPro" id="IPR011459">
    <property type="entry name" value="DUF1565"/>
</dbReference>
<dbReference type="GO" id="GO:0046872">
    <property type="term" value="F:metal ion binding"/>
    <property type="evidence" value="ECO:0007669"/>
    <property type="project" value="UniProtKB-KW"/>
</dbReference>
<evidence type="ECO:0000256" key="3">
    <source>
        <dbReference type="ARBA" id="ARBA00022525"/>
    </source>
</evidence>
<dbReference type="InterPro" id="IPR006626">
    <property type="entry name" value="PbH1"/>
</dbReference>
<keyword evidence="3" id="KW-0964">Secreted</keyword>
<evidence type="ECO:0000256" key="7">
    <source>
        <dbReference type="ARBA" id="ARBA00023239"/>
    </source>
</evidence>
<evidence type="ECO:0000259" key="10">
    <source>
        <dbReference type="Pfam" id="PF07602"/>
    </source>
</evidence>
<accession>A0A6J6TTR5</accession>
<dbReference type="Gene3D" id="2.160.20.10">
    <property type="entry name" value="Single-stranded right-handed beta-helix, Pectin lyase-like"/>
    <property type="match status" value="1"/>
</dbReference>
<dbReference type="GO" id="GO:0016837">
    <property type="term" value="F:carbon-oxygen lyase activity, acting on polysaccharides"/>
    <property type="evidence" value="ECO:0007669"/>
    <property type="project" value="TreeGrafter"/>
</dbReference>
<dbReference type="PANTHER" id="PTHR40088">
    <property type="entry name" value="PECTATE LYASE (EUROFUNG)"/>
    <property type="match status" value="1"/>
</dbReference>
<organism evidence="11">
    <name type="scientific">freshwater metagenome</name>
    <dbReference type="NCBI Taxonomy" id="449393"/>
    <lineage>
        <taxon>unclassified sequences</taxon>
        <taxon>metagenomes</taxon>
        <taxon>ecological metagenomes</taxon>
    </lineage>
</organism>
<dbReference type="InterPro" id="IPR011050">
    <property type="entry name" value="Pectin_lyase_fold/virulence"/>
</dbReference>
<dbReference type="InterPro" id="IPR012334">
    <property type="entry name" value="Pectin_lyas_fold"/>
</dbReference>
<reference evidence="11" key="1">
    <citation type="submission" date="2020-05" db="EMBL/GenBank/DDBJ databases">
        <authorList>
            <person name="Chiriac C."/>
            <person name="Salcher M."/>
            <person name="Ghai R."/>
            <person name="Kavagutti S V."/>
        </authorList>
    </citation>
    <scope>NUCLEOTIDE SEQUENCE</scope>
</reference>
<evidence type="ECO:0000256" key="6">
    <source>
        <dbReference type="ARBA" id="ARBA00022837"/>
    </source>
</evidence>
<evidence type="ECO:0000256" key="8">
    <source>
        <dbReference type="ARBA" id="ARBA00038263"/>
    </source>
</evidence>
<keyword evidence="5" id="KW-0732">Signal</keyword>
<keyword evidence="4" id="KW-0479">Metal-binding</keyword>
<keyword evidence="6" id="KW-0106">Calcium</keyword>
<evidence type="ECO:0000256" key="2">
    <source>
        <dbReference type="ARBA" id="ARBA00004613"/>
    </source>
</evidence>
<sequence>MAVRREPMSGLGRSVIGHAYPFGMVRMRTHVAVLLLAALSFAACAGGSKGAAYDPASRNTSELDSAIQAPPVPKSLSTSTTLAPTGATYYVASRGNDSNTGTKDEPFKTISHGVGRLKAGDTLMIGPGEYVEDDGDAGLRIKNLNGTAAKPITIAAGSAEKPRLTGGLWKTVAVEKSSFIVLRGLETIGTAMTDKKPTSGIEIIDSHHVTVADSYVHDGGGGGIGSIRSNHISVIGNYVAGMAKWNPFQTSGISLFDSTNIGGDADADGYSMRIVDNVVFGTENIALPNGGNTVTDGNCIIVDTGDTNRYAGRTYIANNVCANNGGRGIHVFKSQNVVAVNNTLYHNMQTAKLKEEGGELSAVSARGVIFRNNLVVARSNRKASHTYQSEGITFDANLYEGEGKAPTGTELMAPNVGLAAPDDGNFALLAGSPAIDVGDSDGAPATDQEGKPRRGQPDVGAFEAAS</sequence>
<comment type="subcellular location">
    <subcellularLocation>
        <location evidence="2">Secreted</location>
    </subcellularLocation>
</comment>
<name>A0A6J6TTR5_9ZZZZ</name>
<dbReference type="SUPFAM" id="SSF51126">
    <property type="entry name" value="Pectin lyase-like"/>
    <property type="match status" value="1"/>
</dbReference>
<dbReference type="InterPro" id="IPR052052">
    <property type="entry name" value="Polysaccharide_Lyase_9"/>
</dbReference>
<comment type="cofactor">
    <cofactor evidence="1">
        <name>Ca(2+)</name>
        <dbReference type="ChEBI" id="CHEBI:29108"/>
    </cofactor>
</comment>
<dbReference type="GO" id="GO:0005576">
    <property type="term" value="C:extracellular region"/>
    <property type="evidence" value="ECO:0007669"/>
    <property type="project" value="UniProtKB-SubCell"/>
</dbReference>
<gene>
    <name evidence="11" type="ORF">UFOPK2754_01804</name>
</gene>
<comment type="similarity">
    <text evidence="8">Belongs to the polysaccharide lyase 9 family.</text>
</comment>
<dbReference type="InterPro" id="IPR059226">
    <property type="entry name" value="Choice_anch_Q_dom"/>
</dbReference>
<evidence type="ECO:0000256" key="1">
    <source>
        <dbReference type="ARBA" id="ARBA00001913"/>
    </source>
</evidence>
<feature type="domain" description="DUF1565" evidence="10">
    <location>
        <begin position="94"/>
        <end position="347"/>
    </location>
</feature>
<evidence type="ECO:0000256" key="9">
    <source>
        <dbReference type="SAM" id="MobiDB-lite"/>
    </source>
</evidence>
<dbReference type="SMART" id="SM00710">
    <property type="entry name" value="PbH1"/>
    <property type="match status" value="4"/>
</dbReference>
<dbReference type="NCBIfam" id="NF041518">
    <property type="entry name" value="choice_anch_Q"/>
    <property type="match status" value="1"/>
</dbReference>
<protein>
    <submittedName>
        <fullName evidence="11">Unannotated protein</fullName>
    </submittedName>
</protein>
<feature type="region of interest" description="Disordered" evidence="9">
    <location>
        <begin position="433"/>
        <end position="466"/>
    </location>
</feature>
<evidence type="ECO:0000256" key="5">
    <source>
        <dbReference type="ARBA" id="ARBA00022729"/>
    </source>
</evidence>
<evidence type="ECO:0000313" key="11">
    <source>
        <dbReference type="EMBL" id="CAB4750970.1"/>
    </source>
</evidence>
<evidence type="ECO:0000256" key="4">
    <source>
        <dbReference type="ARBA" id="ARBA00022723"/>
    </source>
</evidence>